<comment type="caution">
    <text evidence="1">The sequence shown here is derived from an EMBL/GenBank/DDBJ whole genome shotgun (WGS) entry which is preliminary data.</text>
</comment>
<organism evidence="1 2">
    <name type="scientific">Pseudodesulfovibrio karagichevae</name>
    <dbReference type="NCBI Taxonomy" id="3239305"/>
    <lineage>
        <taxon>Bacteria</taxon>
        <taxon>Pseudomonadati</taxon>
        <taxon>Thermodesulfobacteriota</taxon>
        <taxon>Desulfovibrionia</taxon>
        <taxon>Desulfovibrionales</taxon>
        <taxon>Desulfovibrionaceae</taxon>
    </lineage>
</organism>
<reference evidence="1 2" key="1">
    <citation type="submission" date="2024-08" db="EMBL/GenBank/DDBJ databases">
        <title>Sulfate-reducing bacteria isolated from formation water of the oil field in Kazakhstan and description of Pseudodesulfovibrio sp.</title>
        <authorList>
            <person name="Bidzhieva S.K."/>
            <person name="Tourova T.P."/>
            <person name="Grouzdev D.S."/>
            <person name="Beletsky A.V."/>
            <person name="Sokolova D.S."/>
            <person name="Samigullina S.R."/>
            <person name="Poltaraus A.B."/>
            <person name="Avtukh A.N."/>
            <person name="Tereshina V.M."/>
            <person name="Zhaparov N.S."/>
            <person name="Mardanov A.V."/>
            <person name="Nazina T.N."/>
        </authorList>
    </citation>
    <scope>NUCLEOTIDE SEQUENCE [LARGE SCALE GENOMIC DNA]</scope>
    <source>
        <strain evidence="1 2">9FUS</strain>
    </source>
</reference>
<evidence type="ECO:0000313" key="1">
    <source>
        <dbReference type="EMBL" id="MEZ7195406.1"/>
    </source>
</evidence>
<dbReference type="RefSeq" id="WP_371384957.1">
    <property type="nucleotide sequence ID" value="NZ_JBGLYH010000002.1"/>
</dbReference>
<proteinExistence type="predicted"/>
<name>A0ABV4JXG7_9BACT</name>
<dbReference type="Proteomes" id="UP001568698">
    <property type="component" value="Unassembled WGS sequence"/>
</dbReference>
<sequence length="321" mass="35286">MADIVTKTVTTNYDKSIPEEVDSLITNVAPTDTPFLTSIGQGAKVKTLHPEWLEDTLGDAGDNAHVEGADSTATAITPPALLDNRVQRLEKAFMISEDLEKTDKHGRKSEIKYQSGLKTKELARDLEWNLINQTKQAGTTTLAAKMDGVLNFPGTGNTYDFDATPAATNHIIEDILNDVLQSMWEQGADPDCVLAPPSQKRKISAFTQGGRLVINSNASEKSLKMTVRILETDFGIVAVLPERFIAPSVDTTPDPDVYYDKLVIYEKGRLACATFRPLKREKLAKTGDAEKYRLTMSKMLKVRSKKCVGTITNLTRVQPAA</sequence>
<gene>
    <name evidence="1" type="ORF">AB6M95_01480</name>
</gene>
<dbReference type="EMBL" id="JBGLYH010000002">
    <property type="protein sequence ID" value="MEZ7195406.1"/>
    <property type="molecule type" value="Genomic_DNA"/>
</dbReference>
<protein>
    <submittedName>
        <fullName evidence="1">DUF5309 family protein</fullName>
    </submittedName>
</protein>
<dbReference type="InterPro" id="IPR035198">
    <property type="entry name" value="SU10_MCP"/>
</dbReference>
<keyword evidence="2" id="KW-1185">Reference proteome</keyword>
<evidence type="ECO:0000313" key="2">
    <source>
        <dbReference type="Proteomes" id="UP001568698"/>
    </source>
</evidence>
<accession>A0ABV4JXG7</accession>
<dbReference type="Pfam" id="PF17236">
    <property type="entry name" value="SU10_MCP"/>
    <property type="match status" value="1"/>
</dbReference>